<dbReference type="SUPFAM" id="SSF51735">
    <property type="entry name" value="NAD(P)-binding Rossmann-fold domains"/>
    <property type="match status" value="1"/>
</dbReference>
<keyword evidence="4" id="KW-0520">NAD</keyword>
<comment type="caution">
    <text evidence="8">The sequence shown here is derived from an EMBL/GenBank/DDBJ whole genome shotgun (WGS) entry which is preliminary data.</text>
</comment>
<proteinExistence type="inferred from homology"/>
<dbReference type="Pfam" id="PF00389">
    <property type="entry name" value="2-Hacid_dh"/>
    <property type="match status" value="1"/>
</dbReference>
<evidence type="ECO:0000256" key="3">
    <source>
        <dbReference type="ARBA" id="ARBA00023002"/>
    </source>
</evidence>
<feature type="domain" description="D-isomer specific 2-hydroxyacid dehydrogenase catalytic" evidence="6">
    <location>
        <begin position="4"/>
        <end position="320"/>
    </location>
</feature>
<dbReference type="Gene3D" id="3.40.50.720">
    <property type="entry name" value="NAD(P)-binding Rossmann-like Domain"/>
    <property type="match status" value="2"/>
</dbReference>
<evidence type="ECO:0000256" key="2">
    <source>
        <dbReference type="ARBA" id="ARBA00022605"/>
    </source>
</evidence>
<sequence>MKKVLISEKIDQTASDMLTKAGFDVQVASGVDEATLTKEIQGAYALILRSSKLPNAVIDQADQLKIISRTGTGVDNVDIDDATKHQVLVARVNGANAYSVAEYVITQILTLSRRILKSNAAFQAGKITNEQGASLPGLAVKNDLNGHEVRGKRLAILGLGRIGRVIKGLAQALGMDVVAYDPYVKKADIPMLTDLDELYRTSDFISVNMPLTPETKNMISKAQLAEMKSTAFVINAGRGGIVNEHDLADALNSGEIAGAALDVFATEPPEADNPMFTAKNAILTAHIGGTTVEAMRAVAQGAAQAVIDYANGKQPEFTVNYDKIKH</sequence>
<accession>A0ABV6K4V7</accession>
<keyword evidence="9" id="KW-1185">Reference proteome</keyword>
<evidence type="ECO:0000313" key="8">
    <source>
        <dbReference type="EMBL" id="MFC0424222.1"/>
    </source>
</evidence>
<evidence type="ECO:0000256" key="5">
    <source>
        <dbReference type="RuleBase" id="RU003719"/>
    </source>
</evidence>
<dbReference type="InterPro" id="IPR050857">
    <property type="entry name" value="D-2-hydroxyacid_DH"/>
</dbReference>
<evidence type="ECO:0000259" key="7">
    <source>
        <dbReference type="Pfam" id="PF02826"/>
    </source>
</evidence>
<dbReference type="RefSeq" id="WP_137645218.1">
    <property type="nucleotide sequence ID" value="NZ_BAABRM010000014.1"/>
</dbReference>
<dbReference type="EC" id="1.1.1.-" evidence="8"/>
<dbReference type="Pfam" id="PF02826">
    <property type="entry name" value="2-Hacid_dh_C"/>
    <property type="match status" value="1"/>
</dbReference>
<feature type="domain" description="D-isomer specific 2-hydroxyacid dehydrogenase NAD-binding" evidence="7">
    <location>
        <begin position="106"/>
        <end position="288"/>
    </location>
</feature>
<dbReference type="PROSITE" id="PS00065">
    <property type="entry name" value="D_2_HYDROXYACID_DH_1"/>
    <property type="match status" value="1"/>
</dbReference>
<evidence type="ECO:0000313" key="9">
    <source>
        <dbReference type="Proteomes" id="UP001589855"/>
    </source>
</evidence>
<dbReference type="InterPro" id="IPR029753">
    <property type="entry name" value="D-isomer_DH_CS"/>
</dbReference>
<dbReference type="InterPro" id="IPR006139">
    <property type="entry name" value="D-isomer_2_OHA_DH_cat_dom"/>
</dbReference>
<dbReference type="InterPro" id="IPR006140">
    <property type="entry name" value="D-isomer_DH_NAD-bd"/>
</dbReference>
<dbReference type="EMBL" id="JBHLUK010000068">
    <property type="protein sequence ID" value="MFC0424222.1"/>
    <property type="molecule type" value="Genomic_DNA"/>
</dbReference>
<comment type="similarity">
    <text evidence="1 5">Belongs to the D-isomer specific 2-hydroxyacid dehydrogenase family.</text>
</comment>
<protein>
    <submittedName>
        <fullName evidence="8">Hydroxyacid dehydrogenase</fullName>
        <ecNumber evidence="8">1.1.1.-</ecNumber>
    </submittedName>
</protein>
<gene>
    <name evidence="8" type="ORF">ACFFGS_08845</name>
</gene>
<dbReference type="SUPFAM" id="SSF52283">
    <property type="entry name" value="Formate/glycerate dehydrogenase catalytic domain-like"/>
    <property type="match status" value="1"/>
</dbReference>
<dbReference type="PANTHER" id="PTHR42789:SF1">
    <property type="entry name" value="D-ISOMER SPECIFIC 2-HYDROXYACID DEHYDROGENASE FAMILY PROTEIN (AFU_ORTHOLOGUE AFUA_6G10090)"/>
    <property type="match status" value="1"/>
</dbReference>
<organism evidence="8 9">
    <name type="scientific">Lactiplantibacillus plajomi</name>
    <dbReference type="NCBI Taxonomy" id="1457217"/>
    <lineage>
        <taxon>Bacteria</taxon>
        <taxon>Bacillati</taxon>
        <taxon>Bacillota</taxon>
        <taxon>Bacilli</taxon>
        <taxon>Lactobacillales</taxon>
        <taxon>Lactobacillaceae</taxon>
        <taxon>Lactiplantibacillus</taxon>
    </lineage>
</organism>
<dbReference type="PROSITE" id="PS00670">
    <property type="entry name" value="D_2_HYDROXYACID_DH_2"/>
    <property type="match status" value="1"/>
</dbReference>
<dbReference type="CDD" id="cd12173">
    <property type="entry name" value="PGDH_4"/>
    <property type="match status" value="1"/>
</dbReference>
<evidence type="ECO:0000259" key="6">
    <source>
        <dbReference type="Pfam" id="PF00389"/>
    </source>
</evidence>
<dbReference type="GO" id="GO:0016491">
    <property type="term" value="F:oxidoreductase activity"/>
    <property type="evidence" value="ECO:0007669"/>
    <property type="project" value="UniProtKB-KW"/>
</dbReference>
<dbReference type="Proteomes" id="UP001589855">
    <property type="component" value="Unassembled WGS sequence"/>
</dbReference>
<name>A0ABV6K4V7_9LACO</name>
<evidence type="ECO:0000256" key="1">
    <source>
        <dbReference type="ARBA" id="ARBA00005854"/>
    </source>
</evidence>
<evidence type="ECO:0000256" key="4">
    <source>
        <dbReference type="ARBA" id="ARBA00023027"/>
    </source>
</evidence>
<keyword evidence="3 5" id="KW-0560">Oxidoreductase</keyword>
<dbReference type="InterPro" id="IPR029752">
    <property type="entry name" value="D-isomer_DH_CS1"/>
</dbReference>
<dbReference type="InterPro" id="IPR036291">
    <property type="entry name" value="NAD(P)-bd_dom_sf"/>
</dbReference>
<dbReference type="PROSITE" id="PS00671">
    <property type="entry name" value="D_2_HYDROXYACID_DH_3"/>
    <property type="match status" value="1"/>
</dbReference>
<dbReference type="PANTHER" id="PTHR42789">
    <property type="entry name" value="D-ISOMER SPECIFIC 2-HYDROXYACID DEHYDROGENASE FAMILY PROTEIN (AFU_ORTHOLOGUE AFUA_6G10090)"/>
    <property type="match status" value="1"/>
</dbReference>
<reference evidence="8 9" key="1">
    <citation type="submission" date="2024-09" db="EMBL/GenBank/DDBJ databases">
        <authorList>
            <person name="Sun Q."/>
            <person name="Mori K."/>
        </authorList>
    </citation>
    <scope>NUCLEOTIDE SEQUENCE [LARGE SCALE GENOMIC DNA]</scope>
    <source>
        <strain evidence="8 9">TBRC 4575</strain>
    </source>
</reference>
<keyword evidence="2" id="KW-0028">Amino-acid biosynthesis</keyword>